<evidence type="ECO:0000313" key="4">
    <source>
        <dbReference type="Proteomes" id="UP000468766"/>
    </source>
</evidence>
<dbReference type="Pfam" id="PF13672">
    <property type="entry name" value="PP2C_2"/>
    <property type="match status" value="1"/>
</dbReference>
<keyword evidence="4" id="KW-1185">Reference proteome</keyword>
<organism evidence="3 4">
    <name type="scientific">Heliorestis acidaminivorans</name>
    <dbReference type="NCBI Taxonomy" id="553427"/>
    <lineage>
        <taxon>Bacteria</taxon>
        <taxon>Bacillati</taxon>
        <taxon>Bacillota</taxon>
        <taxon>Clostridia</taxon>
        <taxon>Eubacteriales</taxon>
        <taxon>Heliobacteriaceae</taxon>
        <taxon>Heliorestis</taxon>
    </lineage>
</organism>
<dbReference type="Gene3D" id="3.60.40.10">
    <property type="entry name" value="PPM-type phosphatase domain"/>
    <property type="match status" value="1"/>
</dbReference>
<keyword evidence="1" id="KW-0175">Coiled coil</keyword>
<dbReference type="SUPFAM" id="SSF81606">
    <property type="entry name" value="PP2C-like"/>
    <property type="match status" value="1"/>
</dbReference>
<proteinExistence type="predicted"/>
<evidence type="ECO:0000259" key="2">
    <source>
        <dbReference type="Pfam" id="PF13672"/>
    </source>
</evidence>
<feature type="coiled-coil region" evidence="1">
    <location>
        <begin position="84"/>
        <end position="113"/>
    </location>
</feature>
<reference evidence="3 4" key="1">
    <citation type="submission" date="2019-10" db="EMBL/GenBank/DDBJ databases">
        <title>Whole-genome sequence of the extremophile Heliorestis acidaminivorans DSM 24790.</title>
        <authorList>
            <person name="Kyndt J.A."/>
            <person name="Meyer T.E."/>
        </authorList>
    </citation>
    <scope>NUCLEOTIDE SEQUENCE [LARGE SCALE GENOMIC DNA]</scope>
    <source>
        <strain evidence="3 4">DSM 24790</strain>
    </source>
</reference>
<dbReference type="EMBL" id="WBXO01000005">
    <property type="protein sequence ID" value="KAB2952606.1"/>
    <property type="molecule type" value="Genomic_DNA"/>
</dbReference>
<accession>A0A6I0EQV3</accession>
<comment type="caution">
    <text evidence="3">The sequence shown here is derived from an EMBL/GenBank/DDBJ whole genome shotgun (WGS) entry which is preliminary data.</text>
</comment>
<dbReference type="InterPro" id="IPR036457">
    <property type="entry name" value="PPM-type-like_dom_sf"/>
</dbReference>
<dbReference type="OrthoDB" id="963478at2"/>
<evidence type="ECO:0000313" key="3">
    <source>
        <dbReference type="EMBL" id="KAB2952606.1"/>
    </source>
</evidence>
<sequence length="416" mass="47215">MIHISFFKVDPRKQRELEVLFRSYGFIVEEALIHANDPQRHAFLSKIVQGLIAIAEVPEALERNFTKILYRCDQQKQKPIVRKYELTEKVFEIEEKAIEKEEEREKTDKTEKTLEKIDRVEQKESLDPPLEPAWRDLPPQDEQDWVPLHVADYQIVNDAWAMAAASRRGKLHAHQGTHREDAFSIGQEGAWTLLAVADGAGSCQYSRVGAALACQKALLHMQHCLKDYVLAEHDGDIPSQNDLLKIKSYLTTAILEAIQALKEEAREREIKVEEMSTTLLLVIHTLWQGKSVVASVQVGDGTIAIWHGGDTVTLLGSADTGTFASETRFITTRQIEQELGHRIFFSIKKGVNAVTAMTDGVCDDFFPAEKEMPVLFQQVLKVLKDGKEPGEALLDFLSYERRGSFDDRTMAILFRR</sequence>
<evidence type="ECO:0000256" key="1">
    <source>
        <dbReference type="SAM" id="Coils"/>
    </source>
</evidence>
<dbReference type="InterPro" id="IPR001932">
    <property type="entry name" value="PPM-type_phosphatase-like_dom"/>
</dbReference>
<dbReference type="Proteomes" id="UP000468766">
    <property type="component" value="Unassembled WGS sequence"/>
</dbReference>
<name>A0A6I0EQV3_9FIRM</name>
<dbReference type="RefSeq" id="WP_151619883.1">
    <property type="nucleotide sequence ID" value="NZ_WBXO01000005.1"/>
</dbReference>
<gene>
    <name evidence="3" type="ORF">F9B85_08050</name>
</gene>
<protein>
    <submittedName>
        <fullName evidence="3">Protein phosphatase 2C domain-containing protein</fullName>
    </submittedName>
</protein>
<dbReference type="AlphaFoldDB" id="A0A6I0EQV3"/>
<feature type="domain" description="PPM-type phosphatase" evidence="2">
    <location>
        <begin position="168"/>
        <end position="397"/>
    </location>
</feature>